<dbReference type="Proteomes" id="UP000183209">
    <property type="component" value="Unassembled WGS sequence"/>
</dbReference>
<dbReference type="GO" id="GO:0017004">
    <property type="term" value="P:cytochrome complex assembly"/>
    <property type="evidence" value="ECO:0007669"/>
    <property type="project" value="UniProtKB-KW"/>
</dbReference>
<evidence type="ECO:0000313" key="6">
    <source>
        <dbReference type="EMBL" id="SFS96632.1"/>
    </source>
</evidence>
<reference evidence="6 7" key="1">
    <citation type="submission" date="2016-10" db="EMBL/GenBank/DDBJ databases">
        <authorList>
            <person name="de Groot N.N."/>
        </authorList>
    </citation>
    <scope>NUCLEOTIDE SEQUENCE [LARGE SCALE GENOMIC DNA]</scope>
    <source>
        <strain evidence="6 7">CGMCC 1.6114</strain>
    </source>
</reference>
<dbReference type="PROSITE" id="PS51257">
    <property type="entry name" value="PROKAR_LIPOPROTEIN"/>
    <property type="match status" value="1"/>
</dbReference>
<dbReference type="GO" id="GO:0016853">
    <property type="term" value="F:isomerase activity"/>
    <property type="evidence" value="ECO:0007669"/>
    <property type="project" value="UniProtKB-KW"/>
</dbReference>
<gene>
    <name evidence="6" type="ORF">SAMN04487906_2384</name>
</gene>
<dbReference type="EMBL" id="FPAG01000006">
    <property type="protein sequence ID" value="SFS96632.1"/>
    <property type="molecule type" value="Genomic_DNA"/>
</dbReference>
<dbReference type="PROSITE" id="PS00194">
    <property type="entry name" value="THIOREDOXIN_1"/>
    <property type="match status" value="1"/>
</dbReference>
<keyword evidence="4" id="KW-0676">Redox-active center</keyword>
<evidence type="ECO:0000259" key="5">
    <source>
        <dbReference type="PROSITE" id="PS51352"/>
    </source>
</evidence>
<dbReference type="PROSITE" id="PS51352">
    <property type="entry name" value="THIOREDOXIN_2"/>
    <property type="match status" value="1"/>
</dbReference>
<dbReference type="InterPro" id="IPR000866">
    <property type="entry name" value="AhpC/TSA"/>
</dbReference>
<feature type="domain" description="Thioredoxin" evidence="5">
    <location>
        <begin position="300"/>
        <end position="438"/>
    </location>
</feature>
<dbReference type="RefSeq" id="WP_074979023.1">
    <property type="nucleotide sequence ID" value="NZ_FPAG01000006.1"/>
</dbReference>
<sequence>MNFKALSLLATCITILISCSSEKTIKLPLTHQDGYGYFNSALAGISPYSEDENNSWKKTYLSAKGAPENWTEIKFGDIETNIYQSVYQNYLVGNITQERYEELQKSWDWKPDTLELSKEPLKTKIAFAFGKDSAGITNMIVDANNNLDFSDDKSFIPFNFPSKEQINKDSIVSSNSINVSFERLIDNKIKLVTTPLFIVHMSQYNMFMCNFPQHSVADFEGKRIAVCSDGFTNLSFENPNIILLTDSLKEGDKIGDEQLIAKNEFIEINGKIYKNSGVNLNSNTLELEEMTLPKSELYSTQIGFKSFSFKGNDFMTESQISTEQLKGKYVLLDFWATWCGPCRQEIPNLKELYEKTERHKFEIVGIVGDSPSKALKEMIEKDSINWTQILSTDSNKIKETFGIHGYPTTFLVNPDGIIIAKNLRGKELENKVLGLINE</sequence>
<evidence type="ECO:0000256" key="4">
    <source>
        <dbReference type="ARBA" id="ARBA00023284"/>
    </source>
</evidence>
<name>A0A1I6U5E2_9FLAO</name>
<evidence type="ECO:0000256" key="1">
    <source>
        <dbReference type="ARBA" id="ARBA00004196"/>
    </source>
</evidence>
<keyword evidence="2" id="KW-0201">Cytochrome c-type biogenesis</keyword>
<dbReference type="GO" id="GO:0016491">
    <property type="term" value="F:oxidoreductase activity"/>
    <property type="evidence" value="ECO:0007669"/>
    <property type="project" value="InterPro"/>
</dbReference>
<protein>
    <submittedName>
        <fullName evidence="6">Thiol-disulfide isomerase or thioredoxin</fullName>
    </submittedName>
</protein>
<dbReference type="GO" id="GO:0016209">
    <property type="term" value="F:antioxidant activity"/>
    <property type="evidence" value="ECO:0007669"/>
    <property type="project" value="InterPro"/>
</dbReference>
<dbReference type="CDD" id="cd02966">
    <property type="entry name" value="TlpA_like_family"/>
    <property type="match status" value="1"/>
</dbReference>
<organism evidence="6 7">
    <name type="scientific">Zhouia amylolytica</name>
    <dbReference type="NCBI Taxonomy" id="376730"/>
    <lineage>
        <taxon>Bacteria</taxon>
        <taxon>Pseudomonadati</taxon>
        <taxon>Bacteroidota</taxon>
        <taxon>Flavobacteriia</taxon>
        <taxon>Flavobacteriales</taxon>
        <taxon>Flavobacteriaceae</taxon>
        <taxon>Zhouia</taxon>
    </lineage>
</organism>
<evidence type="ECO:0000313" key="7">
    <source>
        <dbReference type="Proteomes" id="UP000183209"/>
    </source>
</evidence>
<evidence type="ECO:0000256" key="3">
    <source>
        <dbReference type="ARBA" id="ARBA00023157"/>
    </source>
</evidence>
<dbReference type="Gene3D" id="3.40.30.10">
    <property type="entry name" value="Glutaredoxin"/>
    <property type="match status" value="1"/>
</dbReference>
<dbReference type="Pfam" id="PF00578">
    <property type="entry name" value="AhpC-TSA"/>
    <property type="match status" value="1"/>
</dbReference>
<keyword evidence="6" id="KW-0413">Isomerase</keyword>
<dbReference type="PANTHER" id="PTHR42852">
    <property type="entry name" value="THIOL:DISULFIDE INTERCHANGE PROTEIN DSBE"/>
    <property type="match status" value="1"/>
</dbReference>
<dbReference type="InterPro" id="IPR036249">
    <property type="entry name" value="Thioredoxin-like_sf"/>
</dbReference>
<accession>A0A1I6U5E2</accession>
<dbReference type="SUPFAM" id="SSF52833">
    <property type="entry name" value="Thioredoxin-like"/>
    <property type="match status" value="1"/>
</dbReference>
<dbReference type="AlphaFoldDB" id="A0A1I6U5E2"/>
<dbReference type="InterPro" id="IPR017937">
    <property type="entry name" value="Thioredoxin_CS"/>
</dbReference>
<proteinExistence type="predicted"/>
<keyword evidence="3" id="KW-1015">Disulfide bond</keyword>
<dbReference type="OrthoDB" id="743079at2"/>
<dbReference type="InterPro" id="IPR013766">
    <property type="entry name" value="Thioredoxin_domain"/>
</dbReference>
<dbReference type="InterPro" id="IPR050553">
    <property type="entry name" value="Thioredoxin_ResA/DsbE_sf"/>
</dbReference>
<dbReference type="GO" id="GO:0030313">
    <property type="term" value="C:cell envelope"/>
    <property type="evidence" value="ECO:0007669"/>
    <property type="project" value="UniProtKB-SubCell"/>
</dbReference>
<dbReference type="PANTHER" id="PTHR42852:SF6">
    <property type="entry name" value="THIOL:DISULFIDE INTERCHANGE PROTEIN DSBE"/>
    <property type="match status" value="1"/>
</dbReference>
<comment type="subcellular location">
    <subcellularLocation>
        <location evidence="1">Cell envelope</location>
    </subcellularLocation>
</comment>
<evidence type="ECO:0000256" key="2">
    <source>
        <dbReference type="ARBA" id="ARBA00022748"/>
    </source>
</evidence>